<dbReference type="InterPro" id="IPR043129">
    <property type="entry name" value="ATPase_NBD"/>
</dbReference>
<dbReference type="GeneID" id="57397323"/>
<dbReference type="Proteomes" id="UP000501237">
    <property type="component" value="Chromosome"/>
</dbReference>
<accession>A0A679GQ06</accession>
<protein>
    <submittedName>
        <fullName evidence="1">N-acetylmannosamine kinase</fullName>
    </submittedName>
</protein>
<dbReference type="EMBL" id="AP022642">
    <property type="protein sequence ID" value="BCA28124.1"/>
    <property type="molecule type" value="Genomic_DNA"/>
</dbReference>
<dbReference type="Pfam" id="PF00480">
    <property type="entry name" value="ROK"/>
    <property type="match status" value="1"/>
</dbReference>
<dbReference type="InterPro" id="IPR000600">
    <property type="entry name" value="ROK"/>
</dbReference>
<keyword evidence="1" id="KW-0418">Kinase</keyword>
<dbReference type="KEGG" id="poj:PtoMrB4_21010"/>
<evidence type="ECO:0000313" key="2">
    <source>
        <dbReference type="Proteomes" id="UP000501237"/>
    </source>
</evidence>
<dbReference type="AlphaFoldDB" id="A0A679GQ06"/>
<dbReference type="PANTHER" id="PTHR18964:SF173">
    <property type="entry name" value="GLUCOKINASE"/>
    <property type="match status" value="1"/>
</dbReference>
<sequence length="273" mass="28093">MAVLGVDVGGTKLLMLAGEPGNPRSRKVATGPDFTPAQLKQALAAFIQDLGEPVERIGIALPGLVIGDHELRLSDVLPALQGLKADDLAPLAGRVRLINDVRAALHHETAAEPDVDTAVVMIGTGIGAAIQQGGRVLEGSRGWAGELGSIPLATDDGPRTLDQLASGASLLARAGVDAATLNARLAAGDPASQALVHRAGHCLGLGIATLVNLLNPQRIVLGGGTLHYPGYLQAALDAAQRHSLEDLWNACSITRSSNPEQMAALGAQRFAAR</sequence>
<reference evidence="1 2" key="1">
    <citation type="journal article" date="2020" name="Microbiol. Resour. Announc.">
        <title>Complete genome sequence of Pseudomonas otitidis strain MrB4, isolated from Lake Biwa in Japan.</title>
        <authorList>
            <person name="Miyazaki K."/>
            <person name="Hase E."/>
            <person name="Maruya T."/>
        </authorList>
    </citation>
    <scope>NUCLEOTIDE SEQUENCE [LARGE SCALE GENOMIC DNA]</scope>
    <source>
        <strain evidence="1 2">MrB4</strain>
    </source>
</reference>
<dbReference type="Gene3D" id="3.30.420.40">
    <property type="match status" value="2"/>
</dbReference>
<dbReference type="SUPFAM" id="SSF53067">
    <property type="entry name" value="Actin-like ATPase domain"/>
    <property type="match status" value="1"/>
</dbReference>
<dbReference type="GO" id="GO:0016301">
    <property type="term" value="F:kinase activity"/>
    <property type="evidence" value="ECO:0007669"/>
    <property type="project" value="UniProtKB-KW"/>
</dbReference>
<gene>
    <name evidence="1" type="primary">nanK</name>
    <name evidence="1" type="ORF">PtoMrB4_21010</name>
</gene>
<proteinExistence type="predicted"/>
<keyword evidence="1" id="KW-0808">Transferase</keyword>
<name>A0A679GQ06_9GAMM</name>
<evidence type="ECO:0000313" key="1">
    <source>
        <dbReference type="EMBL" id="BCA28124.1"/>
    </source>
</evidence>
<dbReference type="PANTHER" id="PTHR18964">
    <property type="entry name" value="ROK (REPRESSOR, ORF, KINASE) FAMILY"/>
    <property type="match status" value="1"/>
</dbReference>
<organism evidence="1 2">
    <name type="scientific">Metapseudomonas otitidis</name>
    <dbReference type="NCBI Taxonomy" id="319939"/>
    <lineage>
        <taxon>Bacteria</taxon>
        <taxon>Pseudomonadati</taxon>
        <taxon>Pseudomonadota</taxon>
        <taxon>Gammaproteobacteria</taxon>
        <taxon>Pseudomonadales</taxon>
        <taxon>Pseudomonadaceae</taxon>
        <taxon>Metapseudomonas</taxon>
    </lineage>
</organism>
<dbReference type="RefSeq" id="WP_172433207.1">
    <property type="nucleotide sequence ID" value="NZ_AP022642.1"/>
</dbReference>